<reference evidence="3 4" key="1">
    <citation type="submission" date="2021-04" db="EMBL/GenBank/DDBJ databases">
        <title>Mariniflexile gromovii gen. nov., sp. nov., a gliding bacterium isolated from the sea urchin Strongylocentrotus intermedius.</title>
        <authorList>
            <person name="Ko S."/>
            <person name="Le V."/>
            <person name="Ahn C.-Y."/>
            <person name="Oh H.-M."/>
        </authorList>
    </citation>
    <scope>NUCLEOTIDE SEQUENCE [LARGE SCALE GENOMIC DNA]</scope>
    <source>
        <strain evidence="3 4">KCTC 12570</strain>
    </source>
</reference>
<dbReference type="PANTHER" id="PTHR47572:SF4">
    <property type="entry name" value="LACTONASE DRP35"/>
    <property type="match status" value="1"/>
</dbReference>
<dbReference type="PANTHER" id="PTHR47572">
    <property type="entry name" value="LIPOPROTEIN-RELATED"/>
    <property type="match status" value="1"/>
</dbReference>
<dbReference type="RefSeq" id="WP_209656270.1">
    <property type="nucleotide sequence ID" value="NZ_JAGJCB010000020.1"/>
</dbReference>
<dbReference type="Pfam" id="PF08450">
    <property type="entry name" value="SGL"/>
    <property type="match status" value="1"/>
</dbReference>
<dbReference type="SUPFAM" id="SSF63829">
    <property type="entry name" value="Calcium-dependent phosphotriesterase"/>
    <property type="match status" value="1"/>
</dbReference>
<dbReference type="EMBL" id="JAGJCB010000020">
    <property type="protein sequence ID" value="MBP0905328.1"/>
    <property type="molecule type" value="Genomic_DNA"/>
</dbReference>
<name>A0ABS4BXK9_9FLAO</name>
<evidence type="ECO:0000259" key="2">
    <source>
        <dbReference type="Pfam" id="PF08450"/>
    </source>
</evidence>
<gene>
    <name evidence="3" type="ORF">J8H85_15960</name>
</gene>
<evidence type="ECO:0000313" key="3">
    <source>
        <dbReference type="EMBL" id="MBP0905328.1"/>
    </source>
</evidence>
<dbReference type="InterPro" id="IPR011042">
    <property type="entry name" value="6-blade_b-propeller_TolB-like"/>
</dbReference>
<dbReference type="InterPro" id="IPR051262">
    <property type="entry name" value="SMP-30/CGR1_Lactonase"/>
</dbReference>
<comment type="caution">
    <text evidence="3">The sequence shown here is derived from an EMBL/GenBank/DDBJ whole genome shotgun (WGS) entry which is preliminary data.</text>
</comment>
<keyword evidence="4" id="KW-1185">Reference proteome</keyword>
<dbReference type="Proteomes" id="UP000670776">
    <property type="component" value="Unassembled WGS sequence"/>
</dbReference>
<accession>A0ABS4BXK9</accession>
<proteinExistence type="predicted"/>
<keyword evidence="1" id="KW-0378">Hydrolase</keyword>
<evidence type="ECO:0000256" key="1">
    <source>
        <dbReference type="ARBA" id="ARBA00022801"/>
    </source>
</evidence>
<evidence type="ECO:0000313" key="4">
    <source>
        <dbReference type="Proteomes" id="UP000670776"/>
    </source>
</evidence>
<sequence length="298" mass="33734">MKKLDFLFLFFVIIFFMASTHGQKKDKLFKQNAHVEMAGTGFLFTEGPAVAKNGNVYFTDQPNDKIHIWDEKKGVSLYLQGTGRSNGMYFNSKGQLVACADENNQLVYFDENKKMNVIFQDFEGKHLNAPNDLWIAPNETIYFTDPYYHRTYWAEDHKQIQDVQGVYSLDSEGHIKLVISDFVKPNGIIGTPDGKTLYVADNGDNKIWKYDITEDGTLANKTFFAPHGSDGMTIDAKGNIYLTSGKVWVYNAKGALISEIEVPEKPSNVCFAGKKRNILFITARKSIYTLKMQVKGVN</sequence>
<dbReference type="Gene3D" id="2.120.10.30">
    <property type="entry name" value="TolB, C-terminal domain"/>
    <property type="match status" value="1"/>
</dbReference>
<protein>
    <submittedName>
        <fullName evidence="3">SMP-30/gluconolactonase/LRE family protein</fullName>
    </submittedName>
</protein>
<dbReference type="InterPro" id="IPR013658">
    <property type="entry name" value="SGL"/>
</dbReference>
<feature type="domain" description="SMP-30/Gluconolactonase/LRE-like region" evidence="2">
    <location>
        <begin position="44"/>
        <end position="283"/>
    </location>
</feature>
<organism evidence="3 4">
    <name type="scientific">Mariniflexile gromovii</name>
    <dbReference type="NCBI Taxonomy" id="362523"/>
    <lineage>
        <taxon>Bacteria</taxon>
        <taxon>Pseudomonadati</taxon>
        <taxon>Bacteroidota</taxon>
        <taxon>Flavobacteriia</taxon>
        <taxon>Flavobacteriales</taxon>
        <taxon>Flavobacteriaceae</taxon>
        <taxon>Mariniflexile</taxon>
    </lineage>
</organism>